<dbReference type="InterPro" id="IPR043129">
    <property type="entry name" value="ATPase_NBD"/>
</dbReference>
<reference evidence="2 3" key="1">
    <citation type="submission" date="2020-03" db="EMBL/GenBank/DDBJ databases">
        <title>Soil Listeria distribution.</title>
        <authorList>
            <person name="Liao J."/>
            <person name="Wiedmann M."/>
        </authorList>
    </citation>
    <scope>NUCLEOTIDE SEQUENCE [LARGE SCALE GENOMIC DNA]</scope>
    <source>
        <strain evidence="2 3">FSL L7-0123</strain>
    </source>
</reference>
<dbReference type="PANTHER" id="PTHR18964">
    <property type="entry name" value="ROK (REPRESSOR, ORF, KINASE) FAMILY"/>
    <property type="match status" value="1"/>
</dbReference>
<dbReference type="CDD" id="cd24068">
    <property type="entry name" value="ASKHA_NBD_ROK_FnNanK-like"/>
    <property type="match status" value="1"/>
</dbReference>
<gene>
    <name evidence="2" type="ORF">HCB49_10860</name>
</gene>
<dbReference type="PANTHER" id="PTHR18964:SF165">
    <property type="entry name" value="BETA-GLUCOSIDE KINASE"/>
    <property type="match status" value="1"/>
</dbReference>
<dbReference type="Proteomes" id="UP000559864">
    <property type="component" value="Unassembled WGS sequence"/>
</dbReference>
<evidence type="ECO:0000313" key="3">
    <source>
        <dbReference type="Proteomes" id="UP000559864"/>
    </source>
</evidence>
<sequence length="301" mass="32598">MENYLCVDIGGTSIKYAKFNQEGERVSTLASCTTPISDGANQIMPALIRIVEQEKMDVAGVCVASAGVVHPEHGKIIYAGYTIPGYTGTEIKTTIEHHFGLPCAVENDVNAACLGEFWQGGARGRSSVLCLTIGTGIGGAMLLHDELINGYSFTACEVGYMQLSQGKFQDVASTKTLIKQVAIRKNIDVNTLNGRQVMEWAYGGDAAVLAEIEQWIENLVEGVVNLIYIFNPEVIVLGGGLMEEEAFFKPRLKAAISAKLISPMFDTADLTFAKLGNEAGMIGALYHFLNQKEAKKDDDFK</sequence>
<protein>
    <submittedName>
        <fullName evidence="2">ROK family protein</fullName>
    </submittedName>
</protein>
<comment type="caution">
    <text evidence="2">The sequence shown here is derived from an EMBL/GenBank/DDBJ whole genome shotgun (WGS) entry which is preliminary data.</text>
</comment>
<dbReference type="SUPFAM" id="SSF53067">
    <property type="entry name" value="Actin-like ATPase domain"/>
    <property type="match status" value="1"/>
</dbReference>
<accession>A0A7X1DC93</accession>
<dbReference type="RefSeq" id="WP_185604945.1">
    <property type="nucleotide sequence ID" value="NZ_JAARZC010000003.1"/>
</dbReference>
<dbReference type="Pfam" id="PF00480">
    <property type="entry name" value="ROK"/>
    <property type="match status" value="1"/>
</dbReference>
<dbReference type="AlphaFoldDB" id="A0A7X1DC93"/>
<proteinExistence type="inferred from homology"/>
<dbReference type="EMBL" id="JAARZC010000003">
    <property type="protein sequence ID" value="MBC2250488.1"/>
    <property type="molecule type" value="Genomic_DNA"/>
</dbReference>
<name>A0A7X1DC93_9LIST</name>
<evidence type="ECO:0000313" key="2">
    <source>
        <dbReference type="EMBL" id="MBC2250488.1"/>
    </source>
</evidence>
<dbReference type="Gene3D" id="3.30.420.40">
    <property type="match status" value="2"/>
</dbReference>
<dbReference type="InterPro" id="IPR000600">
    <property type="entry name" value="ROK"/>
</dbReference>
<comment type="similarity">
    <text evidence="1">Belongs to the ROK (NagC/XylR) family.</text>
</comment>
<organism evidence="2 3">
    <name type="scientific">Listeria cossartiae subsp. cayugensis</name>
    <dbReference type="NCBI Taxonomy" id="2713505"/>
    <lineage>
        <taxon>Bacteria</taxon>
        <taxon>Bacillati</taxon>
        <taxon>Bacillota</taxon>
        <taxon>Bacilli</taxon>
        <taxon>Bacillales</taxon>
        <taxon>Listeriaceae</taxon>
        <taxon>Listeria</taxon>
        <taxon>Listeria cossartiae</taxon>
    </lineage>
</organism>
<evidence type="ECO:0000256" key="1">
    <source>
        <dbReference type="ARBA" id="ARBA00006479"/>
    </source>
</evidence>